<reference evidence="2" key="1">
    <citation type="journal article" date="2019" name="Int. J. Syst. Evol. Microbiol.">
        <title>The Global Catalogue of Microorganisms (GCM) 10K type strain sequencing project: providing services to taxonomists for standard genome sequencing and annotation.</title>
        <authorList>
            <consortium name="The Broad Institute Genomics Platform"/>
            <consortium name="The Broad Institute Genome Sequencing Center for Infectious Disease"/>
            <person name="Wu L."/>
            <person name="Ma J."/>
        </authorList>
    </citation>
    <scope>NUCLEOTIDE SEQUENCE [LARGE SCALE GENOMIC DNA]</scope>
    <source>
        <strain evidence="2">XZYJ18</strain>
    </source>
</reference>
<organism evidence="1 2">
    <name type="scientific">Actinomycetospora rhizophila</name>
    <dbReference type="NCBI Taxonomy" id="1416876"/>
    <lineage>
        <taxon>Bacteria</taxon>
        <taxon>Bacillati</taxon>
        <taxon>Actinomycetota</taxon>
        <taxon>Actinomycetes</taxon>
        <taxon>Pseudonocardiales</taxon>
        <taxon>Pseudonocardiaceae</taxon>
        <taxon>Actinomycetospora</taxon>
    </lineage>
</organism>
<dbReference type="Proteomes" id="UP001596175">
    <property type="component" value="Unassembled WGS sequence"/>
</dbReference>
<sequence length="44" mass="4383">MPGAGRADVVLDPEAELAAAGADARARTSGPAGIVSCTWWRASA</sequence>
<protein>
    <submittedName>
        <fullName evidence="1">Uncharacterized protein</fullName>
    </submittedName>
</protein>
<proteinExistence type="predicted"/>
<accession>A0ABV9ZHS5</accession>
<dbReference type="EMBL" id="JBHSKG010000013">
    <property type="protein sequence ID" value="MFC5141086.1"/>
    <property type="molecule type" value="Genomic_DNA"/>
</dbReference>
<keyword evidence="2" id="KW-1185">Reference proteome</keyword>
<name>A0ABV9ZHS5_9PSEU</name>
<gene>
    <name evidence="1" type="ORF">ACFPK1_22815</name>
</gene>
<comment type="caution">
    <text evidence="1">The sequence shown here is derived from an EMBL/GenBank/DDBJ whole genome shotgun (WGS) entry which is preliminary data.</text>
</comment>
<dbReference type="RefSeq" id="WP_378023241.1">
    <property type="nucleotide sequence ID" value="NZ_JBHSKG010000013.1"/>
</dbReference>
<evidence type="ECO:0000313" key="2">
    <source>
        <dbReference type="Proteomes" id="UP001596175"/>
    </source>
</evidence>
<evidence type="ECO:0000313" key="1">
    <source>
        <dbReference type="EMBL" id="MFC5141086.1"/>
    </source>
</evidence>